<evidence type="ECO:0000313" key="3">
    <source>
        <dbReference type="Proteomes" id="UP001458880"/>
    </source>
</evidence>
<organism evidence="2 3">
    <name type="scientific">Popillia japonica</name>
    <name type="common">Japanese beetle</name>
    <dbReference type="NCBI Taxonomy" id="7064"/>
    <lineage>
        <taxon>Eukaryota</taxon>
        <taxon>Metazoa</taxon>
        <taxon>Ecdysozoa</taxon>
        <taxon>Arthropoda</taxon>
        <taxon>Hexapoda</taxon>
        <taxon>Insecta</taxon>
        <taxon>Pterygota</taxon>
        <taxon>Neoptera</taxon>
        <taxon>Endopterygota</taxon>
        <taxon>Coleoptera</taxon>
        <taxon>Polyphaga</taxon>
        <taxon>Scarabaeiformia</taxon>
        <taxon>Scarabaeidae</taxon>
        <taxon>Rutelinae</taxon>
        <taxon>Popillia</taxon>
    </lineage>
</organism>
<dbReference type="Proteomes" id="UP001458880">
    <property type="component" value="Unassembled WGS sequence"/>
</dbReference>
<evidence type="ECO:0000313" key="2">
    <source>
        <dbReference type="EMBL" id="KAK9702528.1"/>
    </source>
</evidence>
<feature type="compositionally biased region" description="Basic and acidic residues" evidence="1">
    <location>
        <begin position="118"/>
        <end position="128"/>
    </location>
</feature>
<dbReference type="AlphaFoldDB" id="A0AAW1JGL7"/>
<sequence length="202" mass="23633">MENHRYPKIIIQRLVRLDFTTESNELNWFTQLKTLLAKYDVVLPELDMLPKAAIENIADKVILFNRYKDLETTVPIPRRSQRVYTFFSIFNRVWQQRAIVKEALGCCYVDDARVEYRGQTDGGKRSPEEVESQLGSSTGKNERRKEENDEVRGAFTPHLKEKVRSVETLYRVVNFHSARWQDYKVKDDRECGPALVGNDECV</sequence>
<dbReference type="EMBL" id="JASPKY010000390">
    <property type="protein sequence ID" value="KAK9702528.1"/>
    <property type="molecule type" value="Genomic_DNA"/>
</dbReference>
<keyword evidence="3" id="KW-1185">Reference proteome</keyword>
<accession>A0AAW1JGL7</accession>
<comment type="caution">
    <text evidence="2">The sequence shown here is derived from an EMBL/GenBank/DDBJ whole genome shotgun (WGS) entry which is preliminary data.</text>
</comment>
<evidence type="ECO:0000256" key="1">
    <source>
        <dbReference type="SAM" id="MobiDB-lite"/>
    </source>
</evidence>
<feature type="region of interest" description="Disordered" evidence="1">
    <location>
        <begin position="118"/>
        <end position="154"/>
    </location>
</feature>
<proteinExistence type="predicted"/>
<name>A0AAW1JGL7_POPJA</name>
<reference evidence="2 3" key="1">
    <citation type="journal article" date="2024" name="BMC Genomics">
        <title>De novo assembly and annotation of Popillia japonica's genome with initial clues to its potential as an invasive pest.</title>
        <authorList>
            <person name="Cucini C."/>
            <person name="Boschi S."/>
            <person name="Funari R."/>
            <person name="Cardaioli E."/>
            <person name="Iannotti N."/>
            <person name="Marturano G."/>
            <person name="Paoli F."/>
            <person name="Bruttini M."/>
            <person name="Carapelli A."/>
            <person name="Frati F."/>
            <person name="Nardi F."/>
        </authorList>
    </citation>
    <scope>NUCLEOTIDE SEQUENCE [LARGE SCALE GENOMIC DNA]</scope>
    <source>
        <strain evidence="2">DMR45628</strain>
    </source>
</reference>
<feature type="compositionally biased region" description="Basic and acidic residues" evidence="1">
    <location>
        <begin position="140"/>
        <end position="154"/>
    </location>
</feature>
<protein>
    <submittedName>
        <fullName evidence="2">Uncharacterized protein</fullName>
    </submittedName>
</protein>
<gene>
    <name evidence="2" type="ORF">QE152_g29862</name>
</gene>